<dbReference type="KEGG" id="lnu:N7U66_17335"/>
<protein>
    <submittedName>
        <fullName evidence="1">Uncharacterized protein</fullName>
    </submittedName>
</protein>
<dbReference type="EMBL" id="CP113088">
    <property type="protein sequence ID" value="WAC01667.1"/>
    <property type="molecule type" value="Genomic_DNA"/>
</dbReference>
<gene>
    <name evidence="1" type="ORF">N7U66_17335</name>
</gene>
<evidence type="ECO:0000313" key="1">
    <source>
        <dbReference type="EMBL" id="WAC01667.1"/>
    </source>
</evidence>
<proteinExistence type="predicted"/>
<organism evidence="1 2">
    <name type="scientific">Lacinutrix neustonica</name>
    <dbReference type="NCBI Taxonomy" id="2980107"/>
    <lineage>
        <taxon>Bacteria</taxon>
        <taxon>Pseudomonadati</taxon>
        <taxon>Bacteroidota</taxon>
        <taxon>Flavobacteriia</taxon>
        <taxon>Flavobacteriales</taxon>
        <taxon>Flavobacteriaceae</taxon>
        <taxon>Lacinutrix</taxon>
    </lineage>
</organism>
<dbReference type="Proteomes" id="UP001164705">
    <property type="component" value="Chromosome"/>
</dbReference>
<name>A0A9E8SDE6_9FLAO</name>
<reference evidence="1" key="1">
    <citation type="submission" date="2022-11" db="EMBL/GenBank/DDBJ databases">
        <title>Lacinutrix neustonica HL-RS19T sp. nov., isolated from the surface microlayer sample of brackish Lake Shihwa.</title>
        <authorList>
            <person name="Choi J.Y."/>
            <person name="Hwang C.Y."/>
        </authorList>
    </citation>
    <scope>NUCLEOTIDE SEQUENCE</scope>
    <source>
        <strain evidence="1">HL-RS19</strain>
    </source>
</reference>
<evidence type="ECO:0000313" key="2">
    <source>
        <dbReference type="Proteomes" id="UP001164705"/>
    </source>
</evidence>
<dbReference type="AlphaFoldDB" id="A0A9E8SDE6"/>
<keyword evidence="2" id="KW-1185">Reference proteome</keyword>
<accession>A0A9E8SDE6</accession>
<dbReference type="RefSeq" id="WP_267676265.1">
    <property type="nucleotide sequence ID" value="NZ_CP113088.1"/>
</dbReference>
<sequence>MTTVIIIIVLIVIGKFIYDSYITNNTNERWVEHKSIIKASERNKIEDEIDLGFNELTRMFYEINKLNQSNNIYRSKIIKVQEALEYHLIHFEYVLEELEGLLYSNNKENITKYIKIRNHNLVELSNYNSDYDVDGALYTSKINRFLDKLNSLDKLMQPLTVSKEKKMSKKDCMNILRKVPFINEGINHNIVISKVEFNNFSGEALVTFHLMNVYCKKKAESHFSSGEFDNAVDALMKKYVSNELGIKLDKFKLASVYGILDYDDIVIGDVIPQSEII</sequence>